<name>A0ABT8K032_9MICC</name>
<keyword evidence="2" id="KW-1003">Cell membrane</keyword>
<dbReference type="InterPro" id="IPR018584">
    <property type="entry name" value="GT87"/>
</dbReference>
<evidence type="ECO:0000256" key="8">
    <source>
        <dbReference type="SAM" id="Phobius"/>
    </source>
</evidence>
<keyword evidence="10" id="KW-1185">Reference proteome</keyword>
<feature type="transmembrane region" description="Helical" evidence="8">
    <location>
        <begin position="357"/>
        <end position="378"/>
    </location>
</feature>
<dbReference type="GO" id="GO:0016757">
    <property type="term" value="F:glycosyltransferase activity"/>
    <property type="evidence" value="ECO:0007669"/>
    <property type="project" value="UniProtKB-KW"/>
</dbReference>
<feature type="transmembrane region" description="Helical" evidence="8">
    <location>
        <begin position="76"/>
        <end position="94"/>
    </location>
</feature>
<comment type="caution">
    <text evidence="9">The sequence shown here is derived from an EMBL/GenBank/DDBJ whole genome shotgun (WGS) entry which is preliminary data.</text>
</comment>
<keyword evidence="9" id="KW-0328">Glycosyltransferase</keyword>
<feature type="transmembrane region" description="Helical" evidence="8">
    <location>
        <begin position="106"/>
        <end position="124"/>
    </location>
</feature>
<comment type="subcellular location">
    <subcellularLocation>
        <location evidence="1">Cell membrane</location>
        <topology evidence="1">Multi-pass membrane protein</topology>
    </subcellularLocation>
</comment>
<gene>
    <name evidence="9" type="ORF">P5G52_07790</name>
</gene>
<evidence type="ECO:0000256" key="3">
    <source>
        <dbReference type="ARBA" id="ARBA00022679"/>
    </source>
</evidence>
<evidence type="ECO:0000256" key="6">
    <source>
        <dbReference type="ARBA" id="ARBA00023136"/>
    </source>
</evidence>
<dbReference type="EMBL" id="JAROCG010000001">
    <property type="protein sequence ID" value="MDN4610770.1"/>
    <property type="molecule type" value="Genomic_DNA"/>
</dbReference>
<evidence type="ECO:0000256" key="5">
    <source>
        <dbReference type="ARBA" id="ARBA00022989"/>
    </source>
</evidence>
<organism evidence="9 10">
    <name type="scientific">Arthrobacter burdickii</name>
    <dbReference type="NCBI Taxonomy" id="3035920"/>
    <lineage>
        <taxon>Bacteria</taxon>
        <taxon>Bacillati</taxon>
        <taxon>Actinomycetota</taxon>
        <taxon>Actinomycetes</taxon>
        <taxon>Micrococcales</taxon>
        <taxon>Micrococcaceae</taxon>
        <taxon>Arthrobacter</taxon>
    </lineage>
</organism>
<evidence type="ECO:0000313" key="9">
    <source>
        <dbReference type="EMBL" id="MDN4610770.1"/>
    </source>
</evidence>
<accession>A0ABT8K032</accession>
<dbReference type="RefSeq" id="WP_301226220.1">
    <property type="nucleotide sequence ID" value="NZ_JAROCG010000001.1"/>
</dbReference>
<evidence type="ECO:0000256" key="7">
    <source>
        <dbReference type="ARBA" id="ARBA00024033"/>
    </source>
</evidence>
<feature type="transmembrane region" description="Helical" evidence="8">
    <location>
        <begin position="181"/>
        <end position="204"/>
    </location>
</feature>
<protein>
    <submittedName>
        <fullName evidence="9">Glycosyltransferase family 87 protein</fullName>
        <ecNumber evidence="9">2.4.-.-</ecNumber>
    </submittedName>
</protein>
<comment type="similarity">
    <text evidence="7">Belongs to the glycosyltransferase 87 family.</text>
</comment>
<feature type="transmembrane region" description="Helical" evidence="8">
    <location>
        <begin position="247"/>
        <end position="264"/>
    </location>
</feature>
<feature type="transmembrane region" description="Helical" evidence="8">
    <location>
        <begin position="130"/>
        <end position="160"/>
    </location>
</feature>
<keyword evidence="6 8" id="KW-0472">Membrane</keyword>
<sequence length="399" mass="42599">MAPAVFGTVLPDYLAHWTGGALLLDGHGTDLYSIERQMGFQESINGTSSVVSWFVSPPLVAALYVPSALVEYPASAGVWLVINVILLAACLWSLRLVAPMLIARRRGLVVLVLCASAPAFELLGGGQDSAFVLAVWLLALRLIAGRHQFVAGAALGLALLKPQHVVLVPLALLVTRRFGALSGFLVMGLLQAGLSLALVGPVGIARWVDAITGSGFGEQVQQDQAWKMVSFPAFLHAVLPASAPSPIGSILSIVVLVAAAIVLVRQLMRRRRLFSQPFAAGEEGHARGRDGMLVLIATLSTTVVFSPHLVVYDAVLFFPVALCLLENRPTVAVRLSLAAAFCTTWLAPAFHLTAGQLVWPFSIGAAPWTAIPLVILWIESLRLLAQRVRKDARPERTVA</sequence>
<feature type="transmembrane region" description="Helical" evidence="8">
    <location>
        <begin position="292"/>
        <end position="311"/>
    </location>
</feature>
<evidence type="ECO:0000256" key="2">
    <source>
        <dbReference type="ARBA" id="ARBA00022475"/>
    </source>
</evidence>
<evidence type="ECO:0000256" key="4">
    <source>
        <dbReference type="ARBA" id="ARBA00022692"/>
    </source>
</evidence>
<reference evidence="9" key="1">
    <citation type="submission" date="2023-06" db="EMBL/GenBank/DDBJ databases">
        <title>MT1 and MT2 Draft Genomes of Novel Species.</title>
        <authorList>
            <person name="Venkateswaran K."/>
        </authorList>
    </citation>
    <scope>NUCLEOTIDE SEQUENCE</scope>
    <source>
        <strain evidence="9">IIF3SC-B10</strain>
    </source>
</reference>
<dbReference type="EC" id="2.4.-.-" evidence="9"/>
<keyword evidence="4 8" id="KW-0812">Transmembrane</keyword>
<dbReference type="Pfam" id="PF09594">
    <property type="entry name" value="GT87"/>
    <property type="match status" value="1"/>
</dbReference>
<evidence type="ECO:0000256" key="1">
    <source>
        <dbReference type="ARBA" id="ARBA00004651"/>
    </source>
</evidence>
<keyword evidence="3 9" id="KW-0808">Transferase</keyword>
<keyword evidence="5 8" id="KW-1133">Transmembrane helix</keyword>
<feature type="transmembrane region" description="Helical" evidence="8">
    <location>
        <begin position="331"/>
        <end position="350"/>
    </location>
</feature>
<dbReference type="Proteomes" id="UP001174209">
    <property type="component" value="Unassembled WGS sequence"/>
</dbReference>
<evidence type="ECO:0000313" key="10">
    <source>
        <dbReference type="Proteomes" id="UP001174209"/>
    </source>
</evidence>
<proteinExistence type="inferred from homology"/>